<dbReference type="InterPro" id="IPR004161">
    <property type="entry name" value="EFTu-like_2"/>
</dbReference>
<dbReference type="PANTHER" id="PTHR43721">
    <property type="entry name" value="ELONGATION FACTOR TU-RELATED"/>
    <property type="match status" value="1"/>
</dbReference>
<dbReference type="FunFam" id="3.40.50.300:FF:001064">
    <property type="entry name" value="Selenocysteine-specific translation elongation factor"/>
    <property type="match status" value="1"/>
</dbReference>
<dbReference type="SUPFAM" id="SSF46785">
    <property type="entry name" value="Winged helix' DNA-binding domain"/>
    <property type="match status" value="3"/>
</dbReference>
<dbReference type="PANTHER" id="PTHR43721:SF22">
    <property type="entry name" value="ELONGATION FACTOR TU, MITOCHONDRIAL"/>
    <property type="match status" value="1"/>
</dbReference>
<evidence type="ECO:0000256" key="4">
    <source>
        <dbReference type="ARBA" id="ARBA00022741"/>
    </source>
</evidence>
<dbReference type="InterPro" id="IPR027417">
    <property type="entry name" value="P-loop_NTPase"/>
</dbReference>
<dbReference type="Pfam" id="PF09106">
    <property type="entry name" value="WHD_2nd_SelB"/>
    <property type="match status" value="1"/>
</dbReference>
<dbReference type="PROSITE" id="PS51722">
    <property type="entry name" value="G_TR_2"/>
    <property type="match status" value="1"/>
</dbReference>
<evidence type="ECO:0000259" key="10">
    <source>
        <dbReference type="PROSITE" id="PS51722"/>
    </source>
</evidence>
<feature type="domain" description="Tr-type G" evidence="10">
    <location>
        <begin position="2"/>
        <end position="175"/>
    </location>
</feature>
<dbReference type="InterPro" id="IPR009001">
    <property type="entry name" value="Transl_elong_EF1A/Init_IF2_C"/>
</dbReference>
<evidence type="ECO:0000313" key="11">
    <source>
        <dbReference type="EMBL" id="TDX53149.1"/>
    </source>
</evidence>
<dbReference type="PROSITE" id="PS00301">
    <property type="entry name" value="G_TR_1"/>
    <property type="match status" value="1"/>
</dbReference>
<comment type="subcellular location">
    <subcellularLocation>
        <location evidence="1">Cytoplasm</location>
    </subcellularLocation>
</comment>
<dbReference type="Gene3D" id="3.40.50.300">
    <property type="entry name" value="P-loop containing nucleotide triphosphate hydrolases"/>
    <property type="match status" value="1"/>
</dbReference>
<dbReference type="AlphaFoldDB" id="A0A4R8HBE4"/>
<keyword evidence="11" id="KW-0251">Elongation factor</keyword>
<keyword evidence="6" id="KW-0342">GTP-binding</keyword>
<keyword evidence="3" id="KW-0963">Cytoplasm</keyword>
<dbReference type="InterPro" id="IPR004535">
    <property type="entry name" value="Transl_elong_SelB"/>
</dbReference>
<dbReference type="InterPro" id="IPR005225">
    <property type="entry name" value="Small_GTP-bd"/>
</dbReference>
<dbReference type="CDD" id="cd15491">
    <property type="entry name" value="selB_III"/>
    <property type="match status" value="1"/>
</dbReference>
<keyword evidence="9" id="KW-0175">Coiled coil</keyword>
<sequence>MKKNLIIGTAGHIDHGKTTLIKALTGIDTDRLLAEKKRGISIELGFSYLELSNGLQLGIIDVPGHEKFIKNMLAGAGGVDLALLVVAADEGFMPQTEEHLAILELLNVEEGIIVVTKSDLVEREWLELVIEEIKEEVKGSFLEGAPILSISAVAGQGIDSLKGELEKLTAKITNKDQRGNVYLPIDRVFSLSGHGTIVTGTLLKGSIKLGEKLKVYPQGIESRVRSIEVHNQEVEVAYPGQRVGINLAGVDREQLNRGDVLATIDTLVATKYLHAQLKLLSTAPLVVESGQRIRLHLGAKEVLGRVHLLNQKELYPGETALVEFKLEEEVVANFKEPYILRRYSPMTTIGGGEILDNNPTLHRKFDDKIIEALEIKANGSLEERIELELKLSDHRPLLVSDLIKKTSLDARRLNSTLLDLKARRKAIELKTGIESTWLHIEHYLSLKAETLKNLEEYHQQYSLRLGMAKEELRTKLALKLSVNEYDLILEELEQNQKIEVNSSLIKLRGFKVKLNLKEEKIKEEIIKAYQEAGFMPPKLEEVIDRFREEGLVKDIVDLLVEREELIKINSEIYMHDQYFRRSETMLRDYLEEAGEIRLREFRDLLKSSRKYTQLLLEYFDQQGLTKRIGDQRILLC</sequence>
<dbReference type="GO" id="GO:0005525">
    <property type="term" value="F:GTP binding"/>
    <property type="evidence" value="ECO:0007669"/>
    <property type="project" value="UniProtKB-KW"/>
</dbReference>
<dbReference type="Pfam" id="PF25461">
    <property type="entry name" value="Beta-barrel_SelB"/>
    <property type="match status" value="1"/>
</dbReference>
<dbReference type="InterPro" id="IPR050055">
    <property type="entry name" value="EF-Tu_GTPase"/>
</dbReference>
<evidence type="ECO:0000313" key="12">
    <source>
        <dbReference type="Proteomes" id="UP000295832"/>
    </source>
</evidence>
<dbReference type="EMBL" id="SOEG01000003">
    <property type="protein sequence ID" value="TDX53149.1"/>
    <property type="molecule type" value="Genomic_DNA"/>
</dbReference>
<comment type="caution">
    <text evidence="11">The sequence shown here is derived from an EMBL/GenBank/DDBJ whole genome shotgun (WGS) entry which is preliminary data.</text>
</comment>
<dbReference type="Gene3D" id="2.40.30.10">
    <property type="entry name" value="Translation factors"/>
    <property type="match status" value="1"/>
</dbReference>
<keyword evidence="12" id="KW-1185">Reference proteome</keyword>
<dbReference type="NCBIfam" id="TIGR00231">
    <property type="entry name" value="small_GTP"/>
    <property type="match status" value="1"/>
</dbReference>
<dbReference type="InterPro" id="IPR031157">
    <property type="entry name" value="G_TR_CS"/>
</dbReference>
<dbReference type="InterPro" id="IPR057335">
    <property type="entry name" value="Beta-barrel_SelB"/>
</dbReference>
<dbReference type="STRING" id="926561.GCA_000379025_01666"/>
<accession>A0A4R8HBE4</accession>
<dbReference type="NCBIfam" id="TIGR00475">
    <property type="entry name" value="selB"/>
    <property type="match status" value="1"/>
</dbReference>
<dbReference type="GO" id="GO:0003723">
    <property type="term" value="F:RNA binding"/>
    <property type="evidence" value="ECO:0007669"/>
    <property type="project" value="InterPro"/>
</dbReference>
<protein>
    <recommendedName>
        <fullName evidence="2">Selenocysteine-specific elongation factor</fullName>
    </recommendedName>
    <alternativeName>
        <fullName evidence="8">SelB translation factor</fullName>
    </alternativeName>
</protein>
<dbReference type="Gene3D" id="1.10.10.2770">
    <property type="match status" value="1"/>
</dbReference>
<evidence type="ECO:0000256" key="9">
    <source>
        <dbReference type="SAM" id="Coils"/>
    </source>
</evidence>
<dbReference type="GO" id="GO:0001514">
    <property type="term" value="P:selenocysteine incorporation"/>
    <property type="evidence" value="ECO:0007669"/>
    <property type="project" value="InterPro"/>
</dbReference>
<dbReference type="InterPro" id="IPR000795">
    <property type="entry name" value="T_Tr_GTP-bd_dom"/>
</dbReference>
<dbReference type="InterPro" id="IPR036390">
    <property type="entry name" value="WH_DNA-bd_sf"/>
</dbReference>
<dbReference type="GO" id="GO:0003746">
    <property type="term" value="F:translation elongation factor activity"/>
    <property type="evidence" value="ECO:0007669"/>
    <property type="project" value="UniProtKB-KW"/>
</dbReference>
<dbReference type="Gene3D" id="1.10.10.10">
    <property type="entry name" value="Winged helix-like DNA-binding domain superfamily/Winged helix DNA-binding domain"/>
    <property type="match status" value="1"/>
</dbReference>
<feature type="coiled-coil region" evidence="9">
    <location>
        <begin position="370"/>
        <end position="471"/>
    </location>
</feature>
<evidence type="ECO:0000256" key="8">
    <source>
        <dbReference type="ARBA" id="ARBA00031615"/>
    </source>
</evidence>
<dbReference type="InterPro" id="IPR009000">
    <property type="entry name" value="Transl_B-barrel_sf"/>
</dbReference>
<reference evidence="11 12" key="1">
    <citation type="submission" date="2019-03" db="EMBL/GenBank/DDBJ databases">
        <title>Subsurface microbial communities from deep shales in Ohio and West Virginia, USA.</title>
        <authorList>
            <person name="Wrighton K."/>
        </authorList>
    </citation>
    <scope>NUCLEOTIDE SEQUENCE [LARGE SCALE GENOMIC DNA]</scope>
    <source>
        <strain evidence="11 12">MSL 6dP</strain>
    </source>
</reference>
<dbReference type="SUPFAM" id="SSF50465">
    <property type="entry name" value="EF-Tu/eEF-1alpha/eIF2-gamma C-terminal domain"/>
    <property type="match status" value="1"/>
</dbReference>
<dbReference type="GO" id="GO:0005737">
    <property type="term" value="C:cytoplasm"/>
    <property type="evidence" value="ECO:0007669"/>
    <property type="project" value="UniProtKB-SubCell"/>
</dbReference>
<dbReference type="GO" id="GO:0003924">
    <property type="term" value="F:GTPase activity"/>
    <property type="evidence" value="ECO:0007669"/>
    <property type="project" value="InterPro"/>
</dbReference>
<evidence type="ECO:0000256" key="7">
    <source>
        <dbReference type="ARBA" id="ARBA00025526"/>
    </source>
</evidence>
<dbReference type="InterPro" id="IPR036388">
    <property type="entry name" value="WH-like_DNA-bd_sf"/>
</dbReference>
<dbReference type="Pfam" id="PF03144">
    <property type="entry name" value="GTP_EFTU_D2"/>
    <property type="match status" value="1"/>
</dbReference>
<evidence type="ECO:0000256" key="3">
    <source>
        <dbReference type="ARBA" id="ARBA00022490"/>
    </source>
</evidence>
<evidence type="ECO:0000256" key="5">
    <source>
        <dbReference type="ARBA" id="ARBA00022917"/>
    </source>
</evidence>
<dbReference type="RefSeq" id="WP_134114725.1">
    <property type="nucleotide sequence ID" value="NZ_SOEG01000003.1"/>
</dbReference>
<gene>
    <name evidence="11" type="ORF">C7959_1031</name>
</gene>
<keyword evidence="5" id="KW-0648">Protein biosynthesis</keyword>
<dbReference type="SUPFAM" id="SSF52540">
    <property type="entry name" value="P-loop containing nucleoside triphosphate hydrolases"/>
    <property type="match status" value="1"/>
</dbReference>
<dbReference type="CDD" id="cd03696">
    <property type="entry name" value="SelB_II"/>
    <property type="match status" value="1"/>
</dbReference>
<dbReference type="CDD" id="cd04171">
    <property type="entry name" value="SelB"/>
    <property type="match status" value="1"/>
</dbReference>
<dbReference type="InterPro" id="IPR015191">
    <property type="entry name" value="SelB_WHD4"/>
</dbReference>
<evidence type="ECO:0000256" key="2">
    <source>
        <dbReference type="ARBA" id="ARBA00015953"/>
    </source>
</evidence>
<dbReference type="Pfam" id="PF00009">
    <property type="entry name" value="GTP_EFTU"/>
    <property type="match status" value="1"/>
</dbReference>
<keyword evidence="4" id="KW-0547">Nucleotide-binding</keyword>
<dbReference type="SUPFAM" id="SSF50447">
    <property type="entry name" value="Translation proteins"/>
    <property type="match status" value="1"/>
</dbReference>
<proteinExistence type="predicted"/>
<evidence type="ECO:0000256" key="6">
    <source>
        <dbReference type="ARBA" id="ARBA00023134"/>
    </source>
</evidence>
<dbReference type="Proteomes" id="UP000295832">
    <property type="component" value="Unassembled WGS sequence"/>
</dbReference>
<evidence type="ECO:0000256" key="1">
    <source>
        <dbReference type="ARBA" id="ARBA00004496"/>
    </source>
</evidence>
<dbReference type="PRINTS" id="PR00315">
    <property type="entry name" value="ELONGATNFCT"/>
</dbReference>
<name>A0A4R8HBE4_9FIRM</name>
<dbReference type="Pfam" id="PF09107">
    <property type="entry name" value="WHD_3rd_SelB"/>
    <property type="match status" value="1"/>
</dbReference>
<dbReference type="InterPro" id="IPR015190">
    <property type="entry name" value="Elong_fac_SelB-wing-hlx_typ-2"/>
</dbReference>
<comment type="function">
    <text evidence="7">Translation factor necessary for the incorporation of selenocysteine into proteins. It probably replaces EF-Tu for the insertion of selenocysteine directed by the UGA codon. SelB binds GTP and GDP.</text>
</comment>
<organism evidence="11 12">
    <name type="scientific">Orenia marismortui</name>
    <dbReference type="NCBI Taxonomy" id="46469"/>
    <lineage>
        <taxon>Bacteria</taxon>
        <taxon>Bacillati</taxon>
        <taxon>Bacillota</taxon>
        <taxon>Clostridia</taxon>
        <taxon>Halanaerobiales</taxon>
        <taxon>Halobacteroidaceae</taxon>
        <taxon>Orenia</taxon>
    </lineage>
</organism>